<feature type="transmembrane region" description="Helical" evidence="1">
    <location>
        <begin position="35"/>
        <end position="66"/>
    </location>
</feature>
<proteinExistence type="predicted"/>
<reference evidence="2" key="1">
    <citation type="journal article" date="2015" name="Nature">
        <title>Complex archaea that bridge the gap between prokaryotes and eukaryotes.</title>
        <authorList>
            <person name="Spang A."/>
            <person name="Saw J.H."/>
            <person name="Jorgensen S.L."/>
            <person name="Zaremba-Niedzwiedzka K."/>
            <person name="Martijn J."/>
            <person name="Lind A.E."/>
            <person name="van Eijk R."/>
            <person name="Schleper C."/>
            <person name="Guy L."/>
            <person name="Ettema T.J."/>
        </authorList>
    </citation>
    <scope>NUCLEOTIDE SEQUENCE</scope>
</reference>
<sequence length="68" mass="7382">MDSASIIAWSVLFGGIGIGYLTYGRRKKAVVPLCIGLSLLVFPYFMTSVNMLLIVGAILVAIPYFVKI</sequence>
<dbReference type="EMBL" id="LAZR01001552">
    <property type="protein sequence ID" value="KKN42866.1"/>
    <property type="molecule type" value="Genomic_DNA"/>
</dbReference>
<evidence type="ECO:0000256" key="1">
    <source>
        <dbReference type="SAM" id="Phobius"/>
    </source>
</evidence>
<organism evidence="2">
    <name type="scientific">marine sediment metagenome</name>
    <dbReference type="NCBI Taxonomy" id="412755"/>
    <lineage>
        <taxon>unclassified sequences</taxon>
        <taxon>metagenomes</taxon>
        <taxon>ecological metagenomes</taxon>
    </lineage>
</organism>
<evidence type="ECO:0008006" key="3">
    <source>
        <dbReference type="Google" id="ProtNLM"/>
    </source>
</evidence>
<keyword evidence="1" id="KW-1133">Transmembrane helix</keyword>
<keyword evidence="1" id="KW-0472">Membrane</keyword>
<evidence type="ECO:0000313" key="2">
    <source>
        <dbReference type="EMBL" id="KKN42866.1"/>
    </source>
</evidence>
<comment type="caution">
    <text evidence="2">The sequence shown here is derived from an EMBL/GenBank/DDBJ whole genome shotgun (WGS) entry which is preliminary data.</text>
</comment>
<accession>A0A0F9T1G3</accession>
<gene>
    <name evidence="2" type="ORF">LCGC14_0708870</name>
</gene>
<keyword evidence="1" id="KW-0812">Transmembrane</keyword>
<protein>
    <recommendedName>
        <fullName evidence="3">Amino acid transport protein</fullName>
    </recommendedName>
</protein>
<name>A0A0F9T1G3_9ZZZZ</name>
<feature type="transmembrane region" description="Helical" evidence="1">
    <location>
        <begin position="6"/>
        <end position="23"/>
    </location>
</feature>
<dbReference type="AlphaFoldDB" id="A0A0F9T1G3"/>